<evidence type="ECO:0000256" key="3">
    <source>
        <dbReference type="ARBA" id="ARBA00012095"/>
    </source>
</evidence>
<protein>
    <recommendedName>
        <fullName evidence="3">phosphoenolpyruvate--glycerone phosphotransferase</fullName>
        <ecNumber evidence="3">2.7.1.121</ecNumber>
    </recommendedName>
</protein>
<evidence type="ECO:0000256" key="2">
    <source>
        <dbReference type="ARBA" id="ARBA00004745"/>
    </source>
</evidence>
<dbReference type="InterPro" id="IPR050861">
    <property type="entry name" value="Dihydroxyacetone_Kinase"/>
</dbReference>
<evidence type="ECO:0000313" key="11">
    <source>
        <dbReference type="Proteomes" id="UP000471031"/>
    </source>
</evidence>
<evidence type="ECO:0000256" key="6">
    <source>
        <dbReference type="ARBA" id="ARBA00022798"/>
    </source>
</evidence>
<keyword evidence="11" id="KW-1185">Reference proteome</keyword>
<dbReference type="Proteomes" id="UP000471031">
    <property type="component" value="Unassembled WGS sequence"/>
</dbReference>
<dbReference type="InterPro" id="IPR036117">
    <property type="entry name" value="DhaL_dom_sf"/>
</dbReference>
<keyword evidence="6" id="KW-0319">Glycerol metabolism</keyword>
<dbReference type="OrthoDB" id="9800291at2"/>
<evidence type="ECO:0000313" key="10">
    <source>
        <dbReference type="EMBL" id="MZP42962.1"/>
    </source>
</evidence>
<comment type="catalytic activity">
    <reaction evidence="1">
        <text>dihydroxyacetone + phosphoenolpyruvate = dihydroxyacetone phosphate + pyruvate</text>
        <dbReference type="Rhea" id="RHEA:18381"/>
        <dbReference type="ChEBI" id="CHEBI:15361"/>
        <dbReference type="ChEBI" id="CHEBI:16016"/>
        <dbReference type="ChEBI" id="CHEBI:57642"/>
        <dbReference type="ChEBI" id="CHEBI:58702"/>
        <dbReference type="EC" id="2.7.1.121"/>
    </reaction>
</comment>
<dbReference type="EMBL" id="WXEX01000005">
    <property type="protein sequence ID" value="MZP42962.1"/>
    <property type="molecule type" value="Genomic_DNA"/>
</dbReference>
<dbReference type="NCBIfam" id="TIGR02365">
    <property type="entry name" value="dha_L_ycgS"/>
    <property type="match status" value="1"/>
</dbReference>
<comment type="pathway">
    <text evidence="2">Polyol metabolism; glycerol degradation.</text>
</comment>
<dbReference type="PROSITE" id="PS51480">
    <property type="entry name" value="DHAL"/>
    <property type="match status" value="1"/>
</dbReference>
<dbReference type="SUPFAM" id="SSF101473">
    <property type="entry name" value="DhaL-like"/>
    <property type="match status" value="1"/>
</dbReference>
<dbReference type="Gene3D" id="1.25.40.340">
    <property type="match status" value="1"/>
</dbReference>
<sequence length="214" mass="22121">MEVTRLNNRAIDLIGAVADAIVENKEFLTSLDAAIGDADHGINMARGVEAVRAKVTAAPGADIGALLKTTGMTLISTVGGASGPLYGTAFMRAAGAAQGKTELDGETVKQMLAAAIQGIKDRGKAARGEKTMLDALEPAFDAFVESLEAQKPLVDCLEAATEAARQGVAFTKTIIATKGRASYLGERSLGHQDPGATSSTILLATITDFCRKAQ</sequence>
<dbReference type="SMART" id="SM01120">
    <property type="entry name" value="Dak2"/>
    <property type="match status" value="1"/>
</dbReference>
<reference evidence="10 11" key="1">
    <citation type="submission" date="2020-01" db="EMBL/GenBank/DDBJ databases">
        <title>Whole genome sequence of Heliobacterium gestii DSM 11169.</title>
        <authorList>
            <person name="Kyndt J.A."/>
            <person name="Meyer T.E."/>
        </authorList>
    </citation>
    <scope>NUCLEOTIDE SEQUENCE [LARGE SCALE GENOMIC DNA]</scope>
    <source>
        <strain evidence="10 11">DSM 11169</strain>
    </source>
</reference>
<dbReference type="InterPro" id="IPR004007">
    <property type="entry name" value="DhaL_dom"/>
</dbReference>
<dbReference type="PANTHER" id="PTHR28629:SF4">
    <property type="entry name" value="TRIOKINASE_FMN CYCLASE"/>
    <property type="match status" value="1"/>
</dbReference>
<evidence type="ECO:0000259" key="9">
    <source>
        <dbReference type="PROSITE" id="PS51480"/>
    </source>
</evidence>
<dbReference type="RefSeq" id="WP_161261561.1">
    <property type="nucleotide sequence ID" value="NZ_JAFBDC010000004.1"/>
</dbReference>
<dbReference type="FunFam" id="1.25.40.340:FF:000002">
    <property type="entry name" value="Dihydroxyacetone kinase, L subunit"/>
    <property type="match status" value="1"/>
</dbReference>
<organism evidence="10 11">
    <name type="scientific">Heliomicrobium gestii</name>
    <name type="common">Heliobacterium gestii</name>
    <dbReference type="NCBI Taxonomy" id="2699"/>
    <lineage>
        <taxon>Bacteria</taxon>
        <taxon>Bacillati</taxon>
        <taxon>Bacillota</taxon>
        <taxon>Clostridia</taxon>
        <taxon>Eubacteriales</taxon>
        <taxon>Heliobacteriaceae</taxon>
        <taxon>Heliomicrobium</taxon>
    </lineage>
</organism>
<dbReference type="PANTHER" id="PTHR28629">
    <property type="entry name" value="TRIOKINASE/FMN CYCLASE"/>
    <property type="match status" value="1"/>
</dbReference>
<comment type="subunit">
    <text evidence="7">Homodimer. The dihydroxyacetone kinase complex is composed of a homodimer of DhaM, a homodimer of DhaK and the subunit DhaL.</text>
</comment>
<keyword evidence="4" id="KW-0808">Transferase</keyword>
<dbReference type="GO" id="GO:0004371">
    <property type="term" value="F:glycerone kinase activity"/>
    <property type="evidence" value="ECO:0007669"/>
    <property type="project" value="InterPro"/>
</dbReference>
<gene>
    <name evidence="10" type="primary">dhaL</name>
    <name evidence="10" type="ORF">GTO89_07935</name>
</gene>
<dbReference type="GO" id="GO:0047324">
    <property type="term" value="F:phosphoenolpyruvate-glycerone phosphotransferase activity"/>
    <property type="evidence" value="ECO:0007669"/>
    <property type="project" value="UniProtKB-EC"/>
</dbReference>
<dbReference type="GO" id="GO:0019563">
    <property type="term" value="P:glycerol catabolic process"/>
    <property type="evidence" value="ECO:0007669"/>
    <property type="project" value="TreeGrafter"/>
</dbReference>
<dbReference type="AlphaFoldDB" id="A0A845L8K4"/>
<accession>A0A845L8K4</accession>
<evidence type="ECO:0000256" key="1">
    <source>
        <dbReference type="ARBA" id="ARBA00001113"/>
    </source>
</evidence>
<comment type="caution">
    <text evidence="10">The sequence shown here is derived from an EMBL/GenBank/DDBJ whole genome shotgun (WGS) entry which is preliminary data.</text>
</comment>
<evidence type="ECO:0000256" key="8">
    <source>
        <dbReference type="ARBA" id="ARBA00055771"/>
    </source>
</evidence>
<evidence type="ECO:0000256" key="7">
    <source>
        <dbReference type="ARBA" id="ARBA00046577"/>
    </source>
</evidence>
<dbReference type="InterPro" id="IPR012737">
    <property type="entry name" value="DhaK_L_YcgS"/>
</dbReference>
<dbReference type="GO" id="GO:0005829">
    <property type="term" value="C:cytosol"/>
    <property type="evidence" value="ECO:0007669"/>
    <property type="project" value="TreeGrafter"/>
</dbReference>
<keyword evidence="5 10" id="KW-0418">Kinase</keyword>
<evidence type="ECO:0000256" key="4">
    <source>
        <dbReference type="ARBA" id="ARBA00022679"/>
    </source>
</evidence>
<evidence type="ECO:0000256" key="5">
    <source>
        <dbReference type="ARBA" id="ARBA00022777"/>
    </source>
</evidence>
<name>A0A845L8K4_HELGE</name>
<dbReference type="EC" id="2.7.1.121" evidence="3"/>
<dbReference type="Pfam" id="PF02734">
    <property type="entry name" value="Dak2"/>
    <property type="match status" value="1"/>
</dbReference>
<proteinExistence type="predicted"/>
<feature type="domain" description="DhaL" evidence="9">
    <location>
        <begin position="8"/>
        <end position="208"/>
    </location>
</feature>
<comment type="function">
    <text evidence="8">ADP-binding subunit of the dihydroxyacetone kinase, which is responsible for the phosphoenolpyruvate (PEP)-dependent phosphorylation of dihydroxyacetone. DhaL-ADP is converted to DhaL-ATP via a phosphoryl group transfer from DhaM and transmits it to dihydroxyacetone binds to DhaK.</text>
</comment>